<dbReference type="VEuPathDB" id="TrichDB:TVAG_128900"/>
<dbReference type="VEuPathDB" id="TrichDB:TVAGG3_0018680"/>
<accession>A2E4E1</accession>
<dbReference type="InParanoid" id="A2E4E1"/>
<dbReference type="EMBL" id="DS113301">
    <property type="protein sequence ID" value="EAY12476.1"/>
    <property type="molecule type" value="Genomic_DNA"/>
</dbReference>
<reference evidence="1" key="1">
    <citation type="submission" date="2006-10" db="EMBL/GenBank/DDBJ databases">
        <authorList>
            <person name="Amadeo P."/>
            <person name="Zhao Q."/>
            <person name="Wortman J."/>
            <person name="Fraser-Liggett C."/>
            <person name="Carlton J."/>
        </authorList>
    </citation>
    <scope>NUCLEOTIDE SEQUENCE</scope>
    <source>
        <strain evidence="1">G3</strain>
    </source>
</reference>
<dbReference type="RefSeq" id="XP_001324699.1">
    <property type="nucleotide sequence ID" value="XM_001324664.1"/>
</dbReference>
<proteinExistence type="predicted"/>
<keyword evidence="2" id="KW-1185">Reference proteome</keyword>
<protein>
    <submittedName>
        <fullName evidence="1">Uncharacterized protein</fullName>
    </submittedName>
</protein>
<dbReference type="OrthoDB" id="10581760at2759"/>
<dbReference type="Proteomes" id="UP000001542">
    <property type="component" value="Unassembled WGS sequence"/>
</dbReference>
<name>A2E4E1_TRIV3</name>
<evidence type="ECO:0000313" key="1">
    <source>
        <dbReference type="EMBL" id="EAY12476.1"/>
    </source>
</evidence>
<organism evidence="1 2">
    <name type="scientific">Trichomonas vaginalis (strain ATCC PRA-98 / G3)</name>
    <dbReference type="NCBI Taxonomy" id="412133"/>
    <lineage>
        <taxon>Eukaryota</taxon>
        <taxon>Metamonada</taxon>
        <taxon>Parabasalia</taxon>
        <taxon>Trichomonadida</taxon>
        <taxon>Trichomonadidae</taxon>
        <taxon>Trichomonas</taxon>
    </lineage>
</organism>
<sequence>MDGSNDPEINSLLDKFKISYRSLEYTGVCDILSKIDDILEDDFMKQFQVNVIANIALPLLYPSESGSSKLRWTLQCITASKLVKWAPTLRIDILISVISVFEKYPQEFATNTAIRQTATDLITYSKNFWDLLHEVKSEFSADTIWSFLIFCSYNSTILDKPNWDLMNSLIQNPSTFNSSYSEDVLTFLTRTAKNWGQNPQFAFQLLDGAVKKTPIKLGVSIPAFIVEQNTSPKNKIEKLIYTVASHLKEANPLTARALTQIVMLESKIPDKVFVTSLYLALLRNIPQNFHPNLVQKLVTLVRTNQFEASAAAKIVAVTSTVQPPRNFSFLSHFMDSFASQTHSASMFFGHLAEVCELLSDDVVFPLVRDSISAIRSMGTNFGVMHLLVRLLKRAQSKPSILSGSDLNYYIQTIVDYSNQSTKLSAKCLARLAILNNNPLNFDTNSISSLELTTLVCAYSFNYGSNVYDDSLNYTAFVISKMCNFETSYNILSKIDYSRTFLNGDNARTIYLATKEAIKLSLTKNNDVFSPLSESLTKMLIFQDVTQIISDYFTSSNSSRINPNVLSNLITALDRVNSNYEPLRNLLITVTAKYTDDWVDTLINERNSNQFRSWFVMRVLRPLAMKCSGAFYVLSEMKLGPIEFASVIPAAKKWLTIGGANEVRAAAIKFVEKNLKGKKELTQFTLKLAFSIITRCESPSFPDIDIPDEPLIDFDTPVVPENRTAPSAELAASLRILCKAVECGIGNISDQDLDIIHRSLKHSKDPRVRRPYIKFLGRLGLRGAAYAAQMDPKLSITPFF</sequence>
<reference evidence="1" key="2">
    <citation type="journal article" date="2007" name="Science">
        <title>Draft genome sequence of the sexually transmitted pathogen Trichomonas vaginalis.</title>
        <authorList>
            <person name="Carlton J.M."/>
            <person name="Hirt R.P."/>
            <person name="Silva J.C."/>
            <person name="Delcher A.L."/>
            <person name="Schatz M."/>
            <person name="Zhao Q."/>
            <person name="Wortman J.R."/>
            <person name="Bidwell S.L."/>
            <person name="Alsmark U.C.M."/>
            <person name="Besteiro S."/>
            <person name="Sicheritz-Ponten T."/>
            <person name="Noel C.J."/>
            <person name="Dacks J.B."/>
            <person name="Foster P.G."/>
            <person name="Simillion C."/>
            <person name="Van de Peer Y."/>
            <person name="Miranda-Saavedra D."/>
            <person name="Barton G.J."/>
            <person name="Westrop G.D."/>
            <person name="Mueller S."/>
            <person name="Dessi D."/>
            <person name="Fiori P.L."/>
            <person name="Ren Q."/>
            <person name="Paulsen I."/>
            <person name="Zhang H."/>
            <person name="Bastida-Corcuera F.D."/>
            <person name="Simoes-Barbosa A."/>
            <person name="Brown M.T."/>
            <person name="Hayes R.D."/>
            <person name="Mukherjee M."/>
            <person name="Okumura C.Y."/>
            <person name="Schneider R."/>
            <person name="Smith A.J."/>
            <person name="Vanacova S."/>
            <person name="Villalvazo M."/>
            <person name="Haas B.J."/>
            <person name="Pertea M."/>
            <person name="Feldblyum T.V."/>
            <person name="Utterback T.R."/>
            <person name="Shu C.L."/>
            <person name="Osoegawa K."/>
            <person name="de Jong P.J."/>
            <person name="Hrdy I."/>
            <person name="Horvathova L."/>
            <person name="Zubacova Z."/>
            <person name="Dolezal P."/>
            <person name="Malik S.B."/>
            <person name="Logsdon J.M. Jr."/>
            <person name="Henze K."/>
            <person name="Gupta A."/>
            <person name="Wang C.C."/>
            <person name="Dunne R.L."/>
            <person name="Upcroft J.A."/>
            <person name="Upcroft P."/>
            <person name="White O."/>
            <person name="Salzberg S.L."/>
            <person name="Tang P."/>
            <person name="Chiu C.-H."/>
            <person name="Lee Y.-S."/>
            <person name="Embley T.M."/>
            <person name="Coombs G.H."/>
            <person name="Mottram J.C."/>
            <person name="Tachezy J."/>
            <person name="Fraser-Liggett C.M."/>
            <person name="Johnson P.J."/>
        </authorList>
    </citation>
    <scope>NUCLEOTIDE SEQUENCE [LARGE SCALE GENOMIC DNA]</scope>
    <source>
        <strain evidence="1">G3</strain>
    </source>
</reference>
<dbReference type="AlphaFoldDB" id="A2E4E1"/>
<dbReference type="KEGG" id="tva:4770442"/>
<evidence type="ECO:0000313" key="2">
    <source>
        <dbReference type="Proteomes" id="UP000001542"/>
    </source>
</evidence>
<gene>
    <name evidence="1" type="ORF">TVAG_128900</name>
</gene>